<dbReference type="Proteomes" id="UP000444316">
    <property type="component" value="Unassembled WGS sequence"/>
</dbReference>
<dbReference type="InterPro" id="IPR002104">
    <property type="entry name" value="Integrase_catalytic"/>
</dbReference>
<dbReference type="InterPro" id="IPR013762">
    <property type="entry name" value="Integrase-like_cat_sf"/>
</dbReference>
<dbReference type="PROSITE" id="PS51898">
    <property type="entry name" value="TYR_RECOMBINASE"/>
    <property type="match status" value="1"/>
</dbReference>
<keyword evidence="3 5" id="KW-0238">DNA-binding</keyword>
<organism evidence="8 9">
    <name type="scientific">Duganella fentianensis</name>
    <dbReference type="NCBI Taxonomy" id="2692177"/>
    <lineage>
        <taxon>Bacteria</taxon>
        <taxon>Pseudomonadati</taxon>
        <taxon>Pseudomonadota</taxon>
        <taxon>Betaproteobacteria</taxon>
        <taxon>Burkholderiales</taxon>
        <taxon>Oxalobacteraceae</taxon>
        <taxon>Telluria group</taxon>
        <taxon>Duganella</taxon>
    </lineage>
</organism>
<dbReference type="CDD" id="cd00801">
    <property type="entry name" value="INT_P4_C"/>
    <property type="match status" value="1"/>
</dbReference>
<dbReference type="Pfam" id="PF13356">
    <property type="entry name" value="Arm-DNA-bind_3"/>
    <property type="match status" value="1"/>
</dbReference>
<dbReference type="Gene3D" id="3.30.160.390">
    <property type="entry name" value="Integrase, DNA-binding domain"/>
    <property type="match status" value="1"/>
</dbReference>
<dbReference type="GO" id="GO:0015074">
    <property type="term" value="P:DNA integration"/>
    <property type="evidence" value="ECO:0007669"/>
    <property type="project" value="UniProtKB-KW"/>
</dbReference>
<feature type="domain" description="Tyr recombinase" evidence="6">
    <location>
        <begin position="203"/>
        <end position="391"/>
    </location>
</feature>
<reference evidence="8" key="1">
    <citation type="submission" date="2019-12" db="EMBL/GenBank/DDBJ databases">
        <title>Novel species isolated from a subtropical stream in China.</title>
        <authorList>
            <person name="Lu H."/>
        </authorList>
    </citation>
    <scope>NUCLEOTIDE SEQUENCE [LARGE SCALE GENOMIC DNA]</scope>
    <source>
        <strain evidence="8">FT93W</strain>
    </source>
</reference>
<dbReference type="InterPro" id="IPR011010">
    <property type="entry name" value="DNA_brk_join_enz"/>
</dbReference>
<evidence type="ECO:0000256" key="4">
    <source>
        <dbReference type="ARBA" id="ARBA00023172"/>
    </source>
</evidence>
<evidence type="ECO:0000256" key="5">
    <source>
        <dbReference type="PROSITE-ProRule" id="PRU01248"/>
    </source>
</evidence>
<accession>A0A845I1H9</accession>
<evidence type="ECO:0000313" key="9">
    <source>
        <dbReference type="Proteomes" id="UP000444316"/>
    </source>
</evidence>
<keyword evidence="2" id="KW-0229">DNA integration</keyword>
<dbReference type="GO" id="GO:0006310">
    <property type="term" value="P:DNA recombination"/>
    <property type="evidence" value="ECO:0007669"/>
    <property type="project" value="UniProtKB-KW"/>
</dbReference>
<dbReference type="PANTHER" id="PTHR30629:SF2">
    <property type="entry name" value="PROPHAGE INTEGRASE INTS-RELATED"/>
    <property type="match status" value="1"/>
</dbReference>
<evidence type="ECO:0000259" key="6">
    <source>
        <dbReference type="PROSITE" id="PS51898"/>
    </source>
</evidence>
<sequence>MALTDTFVRQVKHNCDTASNKHADGQGMYLLVSAAGKYWRFDYRFNGKRKTAALGKYPEVSLAKARQRRLEMRELLAEGIDPSADKREKMRDSKEKERQTFNAIAREWLEKTKAQRAETTQIKVNDWLTRNLFPYIGTMPISQIKPRDVLLALERMEARGAIESAHRVKQLCGQVFRYAVAVGLAERDVTADLRGALAAIPRTHYAAITEPIEVAKLLRAIHGYKGHPYATAALKLSPLFFVRPGELRSAEWQEIDFAASEWRIPGSKMKMKNDHVVPLATQAIAILKSLHAMTGHGKYVFPSIRTEDRCMSENTVNACLRSMGFGKEVMTAHGFRAMARTILDEVLEERVDLIEHQLAHAVKDANGRAYNRTAHLPARRTMMQRWADYLDSLRLGNS</sequence>
<dbReference type="SUPFAM" id="SSF56349">
    <property type="entry name" value="DNA breaking-rejoining enzymes"/>
    <property type="match status" value="1"/>
</dbReference>
<evidence type="ECO:0000259" key="7">
    <source>
        <dbReference type="PROSITE" id="PS51900"/>
    </source>
</evidence>
<dbReference type="InterPro" id="IPR044068">
    <property type="entry name" value="CB"/>
</dbReference>
<dbReference type="InterPro" id="IPR038488">
    <property type="entry name" value="Integrase_DNA-bd_sf"/>
</dbReference>
<dbReference type="GO" id="GO:0003677">
    <property type="term" value="F:DNA binding"/>
    <property type="evidence" value="ECO:0007669"/>
    <property type="project" value="UniProtKB-UniRule"/>
</dbReference>
<dbReference type="Pfam" id="PF22022">
    <property type="entry name" value="Phage_int_M"/>
    <property type="match status" value="1"/>
</dbReference>
<dbReference type="PROSITE" id="PS51900">
    <property type="entry name" value="CB"/>
    <property type="match status" value="1"/>
</dbReference>
<feature type="domain" description="Core-binding (CB)" evidence="7">
    <location>
        <begin position="99"/>
        <end position="180"/>
    </location>
</feature>
<proteinExistence type="inferred from homology"/>
<dbReference type="InterPro" id="IPR050808">
    <property type="entry name" value="Phage_Integrase"/>
</dbReference>
<dbReference type="InterPro" id="IPR053876">
    <property type="entry name" value="Phage_int_M"/>
</dbReference>
<dbReference type="Gene3D" id="1.10.443.10">
    <property type="entry name" value="Intergrase catalytic core"/>
    <property type="match status" value="1"/>
</dbReference>
<keyword evidence="4" id="KW-0233">DNA recombination</keyword>
<dbReference type="Pfam" id="PF00589">
    <property type="entry name" value="Phage_integrase"/>
    <property type="match status" value="1"/>
</dbReference>
<dbReference type="Gene3D" id="1.10.150.130">
    <property type="match status" value="1"/>
</dbReference>
<evidence type="ECO:0000313" key="8">
    <source>
        <dbReference type="EMBL" id="MYN47444.1"/>
    </source>
</evidence>
<evidence type="ECO:0000256" key="2">
    <source>
        <dbReference type="ARBA" id="ARBA00022908"/>
    </source>
</evidence>
<dbReference type="InterPro" id="IPR025166">
    <property type="entry name" value="Integrase_DNA_bind_dom"/>
</dbReference>
<evidence type="ECO:0000256" key="3">
    <source>
        <dbReference type="ARBA" id="ARBA00023125"/>
    </source>
</evidence>
<dbReference type="RefSeq" id="WP_161036853.1">
    <property type="nucleotide sequence ID" value="NZ_WWCL01000005.1"/>
</dbReference>
<dbReference type="EMBL" id="WWCL01000005">
    <property type="protein sequence ID" value="MYN47444.1"/>
    <property type="molecule type" value="Genomic_DNA"/>
</dbReference>
<keyword evidence="9" id="KW-1185">Reference proteome</keyword>
<dbReference type="AlphaFoldDB" id="A0A845I1H9"/>
<comment type="caution">
    <text evidence="8">The sequence shown here is derived from an EMBL/GenBank/DDBJ whole genome shotgun (WGS) entry which is preliminary data.</text>
</comment>
<name>A0A845I1H9_9BURK</name>
<comment type="similarity">
    <text evidence="1">Belongs to the 'phage' integrase family.</text>
</comment>
<dbReference type="InterPro" id="IPR010998">
    <property type="entry name" value="Integrase_recombinase_N"/>
</dbReference>
<dbReference type="PANTHER" id="PTHR30629">
    <property type="entry name" value="PROPHAGE INTEGRASE"/>
    <property type="match status" value="1"/>
</dbReference>
<protein>
    <submittedName>
        <fullName evidence="8">Integrase arm-type DNA-binding domain-containing protein</fullName>
    </submittedName>
</protein>
<gene>
    <name evidence="8" type="ORF">GTP23_20575</name>
</gene>
<evidence type="ECO:0000256" key="1">
    <source>
        <dbReference type="ARBA" id="ARBA00008857"/>
    </source>
</evidence>